<dbReference type="SUPFAM" id="SSF64518">
    <property type="entry name" value="Phase 1 flagellin"/>
    <property type="match status" value="1"/>
</dbReference>
<dbReference type="PATRIC" id="fig|1303518.3.peg.2152"/>
<comment type="similarity">
    <text evidence="3 7">Belongs to the flagella basal body rod proteins family.</text>
</comment>
<organism evidence="11 12">
    <name type="scientific">Chthonomonas calidirosea (strain DSM 23976 / ICMP 18418 / T49)</name>
    <dbReference type="NCBI Taxonomy" id="1303518"/>
    <lineage>
        <taxon>Bacteria</taxon>
        <taxon>Bacillati</taxon>
        <taxon>Armatimonadota</taxon>
        <taxon>Chthonomonadia</taxon>
        <taxon>Chthonomonadales</taxon>
        <taxon>Chthonomonadaceae</taxon>
        <taxon>Chthonomonas</taxon>
    </lineage>
</organism>
<dbReference type="PRINTS" id="PR01005">
    <property type="entry name" value="FLGHOOKAP1"/>
</dbReference>
<dbReference type="EMBL" id="HF951689">
    <property type="protein sequence ID" value="CCW35891.1"/>
    <property type="molecule type" value="Genomic_DNA"/>
</dbReference>
<dbReference type="InterPro" id="IPR019776">
    <property type="entry name" value="Flagellar_basal_body_rod_CS"/>
</dbReference>
<dbReference type="InterPro" id="IPR010930">
    <property type="entry name" value="Flg_bb/hook_C_dom"/>
</dbReference>
<dbReference type="Proteomes" id="UP000014227">
    <property type="component" value="Chromosome I"/>
</dbReference>
<evidence type="ECO:0000259" key="9">
    <source>
        <dbReference type="Pfam" id="PF06429"/>
    </source>
</evidence>
<dbReference type="GO" id="GO:0005576">
    <property type="term" value="C:extracellular region"/>
    <property type="evidence" value="ECO:0007669"/>
    <property type="project" value="UniProtKB-SubCell"/>
</dbReference>
<dbReference type="STRING" id="454171.CP488_02006"/>
<evidence type="ECO:0000256" key="6">
    <source>
        <dbReference type="ARBA" id="ARBA00023143"/>
    </source>
</evidence>
<accession>S0EVS4</accession>
<evidence type="ECO:0000256" key="3">
    <source>
        <dbReference type="ARBA" id="ARBA00009677"/>
    </source>
</evidence>
<dbReference type="PANTHER" id="PTHR30033">
    <property type="entry name" value="FLAGELLAR HOOK-ASSOCIATED PROTEIN 1"/>
    <property type="match status" value="1"/>
</dbReference>
<dbReference type="PANTHER" id="PTHR30033:SF1">
    <property type="entry name" value="FLAGELLAR HOOK-ASSOCIATED PROTEIN 1"/>
    <property type="match status" value="1"/>
</dbReference>
<dbReference type="InParanoid" id="S0EVS4"/>
<comment type="subcellular location">
    <subcellularLocation>
        <location evidence="1 7">Bacterial flagellum</location>
    </subcellularLocation>
    <subcellularLocation>
        <location evidence="2 7">Secreted</location>
    </subcellularLocation>
</comment>
<evidence type="ECO:0000259" key="10">
    <source>
        <dbReference type="Pfam" id="PF22638"/>
    </source>
</evidence>
<dbReference type="HOGENOM" id="CLU_012762_1_1_0"/>
<name>S0EVS4_CHTCT</name>
<evidence type="ECO:0000256" key="1">
    <source>
        <dbReference type="ARBA" id="ARBA00004365"/>
    </source>
</evidence>
<keyword evidence="12" id="KW-1185">Reference proteome</keyword>
<proteinExistence type="inferred from homology"/>
<keyword evidence="6 7" id="KW-0975">Bacterial flagellum</keyword>
<dbReference type="RefSeq" id="WP_016483415.1">
    <property type="nucleotide sequence ID" value="NC_021487.1"/>
</dbReference>
<evidence type="ECO:0000256" key="7">
    <source>
        <dbReference type="RuleBase" id="RU362065"/>
    </source>
</evidence>
<dbReference type="PROSITE" id="PS00588">
    <property type="entry name" value="FLAGELLA_BB_ROD"/>
    <property type="match status" value="1"/>
</dbReference>
<keyword evidence="5 7" id="KW-0964">Secreted</keyword>
<dbReference type="GO" id="GO:0044780">
    <property type="term" value="P:bacterial-type flagellum assembly"/>
    <property type="evidence" value="ECO:0007669"/>
    <property type="project" value="InterPro"/>
</dbReference>
<dbReference type="InterPro" id="IPR002371">
    <property type="entry name" value="FlgK"/>
</dbReference>
<dbReference type="GO" id="GO:0005198">
    <property type="term" value="F:structural molecule activity"/>
    <property type="evidence" value="ECO:0007669"/>
    <property type="project" value="UniProtKB-UniRule"/>
</dbReference>
<dbReference type="KEGG" id="ccz:CCALI_02084"/>
<dbReference type="FunCoup" id="S0EVS4">
    <property type="interactions" value="70"/>
</dbReference>
<dbReference type="eggNOG" id="COG1256">
    <property type="taxonomic scope" value="Bacteria"/>
</dbReference>
<evidence type="ECO:0000256" key="4">
    <source>
        <dbReference type="ARBA" id="ARBA00016244"/>
    </source>
</evidence>
<dbReference type="AlphaFoldDB" id="S0EVS4"/>
<keyword evidence="11" id="KW-0966">Cell projection</keyword>
<dbReference type="Pfam" id="PF22638">
    <property type="entry name" value="FlgK_D1"/>
    <property type="match status" value="1"/>
</dbReference>
<sequence length="488" mass="50822">MPSSFFGLEIGYSALASSQIALDVVSNNVSNINTPGYARETVTFDETDPFTLPGLDSFSPGQLGTGTTITAINEVRDQFLDRQILAANSDQSAYNTLQQVLGQAQTAFSEPSSSGIGQQLTNFFNAFSNLAANPEDPGIRATVVNQAVTLTNAFHNVSNSLSQLLPNLNSRIQMDVQQLNSITTQIATLNHQIGVSIAAGQHPNDLIDKRSALLSQLSGLVNLQIVDEVNPQTGQPNGEIDVHVGGFTLVQGDTAEPLSYTSTSVGSANTLGLVDSQGNAIPLLGGEIYGLLKASAMVQGYQSQLDTLAYNLINAVNSIHQTGMGLDGSTGTLFFSSPPPPPGTGAAASISVNSAIIADPQKIAAASVPTPPNPLAPGNGDVASQIANLANTAVIGGASLNDYYNALISTIGSDTQTAQSQANNQQQIVSQLQSQQQSVSGVNLDEELTNMLQYQRTYQAAARVINMADAFLDTIINGLGANSTPVAA</sequence>
<feature type="domain" description="Flagellar basal body rod protein N-terminal" evidence="8">
    <location>
        <begin position="8"/>
        <end position="37"/>
    </location>
</feature>
<gene>
    <name evidence="7" type="primary">flgK</name>
    <name evidence="11" type="ORF">CCALI_02084</name>
</gene>
<dbReference type="Pfam" id="PF06429">
    <property type="entry name" value="Flg_bbr_C"/>
    <property type="match status" value="1"/>
</dbReference>
<feature type="domain" description="Flagellar basal-body/hook protein C-terminal" evidence="9">
    <location>
        <begin position="438"/>
        <end position="477"/>
    </location>
</feature>
<dbReference type="GO" id="GO:0009424">
    <property type="term" value="C:bacterial-type flagellum hook"/>
    <property type="evidence" value="ECO:0007669"/>
    <property type="project" value="UniProtKB-UniRule"/>
</dbReference>
<keyword evidence="11" id="KW-0969">Cilium</keyword>
<dbReference type="InterPro" id="IPR001444">
    <property type="entry name" value="Flag_bb_rod_N"/>
</dbReference>
<evidence type="ECO:0000256" key="2">
    <source>
        <dbReference type="ARBA" id="ARBA00004613"/>
    </source>
</evidence>
<evidence type="ECO:0000256" key="5">
    <source>
        <dbReference type="ARBA" id="ARBA00022525"/>
    </source>
</evidence>
<dbReference type="Pfam" id="PF00460">
    <property type="entry name" value="Flg_bb_rod"/>
    <property type="match status" value="1"/>
</dbReference>
<dbReference type="NCBIfam" id="TIGR02492">
    <property type="entry name" value="flgK_ends"/>
    <property type="match status" value="1"/>
</dbReference>
<feature type="domain" description="Flagellar hook-associated protein FlgK helical" evidence="10">
    <location>
        <begin position="102"/>
        <end position="335"/>
    </location>
</feature>
<protein>
    <recommendedName>
        <fullName evidence="4 7">Flagellar hook-associated protein 1</fullName>
        <shortName evidence="7">HAP1</shortName>
    </recommendedName>
</protein>
<evidence type="ECO:0000313" key="12">
    <source>
        <dbReference type="Proteomes" id="UP000014227"/>
    </source>
</evidence>
<dbReference type="InterPro" id="IPR053927">
    <property type="entry name" value="FlgK_helical"/>
</dbReference>
<keyword evidence="11" id="KW-0282">Flagellum</keyword>
<evidence type="ECO:0000313" key="11">
    <source>
        <dbReference type="EMBL" id="CCW35891.1"/>
    </source>
</evidence>
<evidence type="ECO:0000259" key="8">
    <source>
        <dbReference type="Pfam" id="PF00460"/>
    </source>
</evidence>
<reference evidence="12" key="1">
    <citation type="submission" date="2013-03" db="EMBL/GenBank/DDBJ databases">
        <title>Genome sequence of Chthonomonas calidirosea, the first sequenced genome from the Armatimonadetes phylum (formally candidate division OP10).</title>
        <authorList>
            <person name="Lee K.C.Y."/>
            <person name="Morgan X.C."/>
            <person name="Dunfield P.F."/>
            <person name="Tamas I."/>
            <person name="Houghton K.M."/>
            <person name="Vyssotski M."/>
            <person name="Ryan J.L.J."/>
            <person name="Lagutin K."/>
            <person name="McDonald I.R."/>
            <person name="Stott M.B."/>
        </authorList>
    </citation>
    <scope>NUCLEOTIDE SEQUENCE [LARGE SCALE GENOMIC DNA]</scope>
    <source>
        <strain evidence="12">DSM 23976 / ICMP 18418 / T49</strain>
    </source>
</reference>